<gene>
    <name evidence="2" type="ORF">SAMN04488511_112149</name>
</gene>
<organism evidence="2 3">
    <name type="scientific">Pedobacter suwonensis</name>
    <dbReference type="NCBI Taxonomy" id="332999"/>
    <lineage>
        <taxon>Bacteria</taxon>
        <taxon>Pseudomonadati</taxon>
        <taxon>Bacteroidota</taxon>
        <taxon>Sphingobacteriia</taxon>
        <taxon>Sphingobacteriales</taxon>
        <taxon>Sphingobacteriaceae</taxon>
        <taxon>Pedobacter</taxon>
    </lineage>
</organism>
<keyword evidence="3" id="KW-1185">Reference proteome</keyword>
<evidence type="ECO:0000313" key="2">
    <source>
        <dbReference type="EMBL" id="SFA53818.1"/>
    </source>
</evidence>
<accession>A0A1I0TPX2</accession>
<keyword evidence="1" id="KW-1133">Transmembrane helix</keyword>
<feature type="transmembrane region" description="Helical" evidence="1">
    <location>
        <begin position="7"/>
        <end position="29"/>
    </location>
</feature>
<name>A0A1I0TPX2_9SPHI</name>
<reference evidence="3" key="1">
    <citation type="submission" date="2016-10" db="EMBL/GenBank/DDBJ databases">
        <authorList>
            <person name="Varghese N."/>
            <person name="Submissions S."/>
        </authorList>
    </citation>
    <scope>NUCLEOTIDE SEQUENCE [LARGE SCALE GENOMIC DNA]</scope>
    <source>
        <strain evidence="3">DSM 18130</strain>
    </source>
</reference>
<dbReference type="EMBL" id="FOJM01000012">
    <property type="protein sequence ID" value="SFA53818.1"/>
    <property type="molecule type" value="Genomic_DNA"/>
</dbReference>
<proteinExistence type="predicted"/>
<protein>
    <submittedName>
        <fullName evidence="2">Uncharacterized protein</fullName>
    </submittedName>
</protein>
<dbReference type="STRING" id="332999.SAMN04488511_112149"/>
<dbReference type="AlphaFoldDB" id="A0A1I0TPX2"/>
<keyword evidence="1" id="KW-0812">Transmembrane</keyword>
<sequence length="81" mass="9367">MRTKTTVITLYICSFLTLAAFLLLTYFYYPLINWGDFFTAASLFLPVATGLLVSALLLFLGIYLAIKAINYRKEKKHVRYF</sequence>
<dbReference type="Proteomes" id="UP000198836">
    <property type="component" value="Unassembled WGS sequence"/>
</dbReference>
<evidence type="ECO:0000313" key="3">
    <source>
        <dbReference type="Proteomes" id="UP000198836"/>
    </source>
</evidence>
<feature type="transmembrane region" description="Helical" evidence="1">
    <location>
        <begin position="41"/>
        <end position="66"/>
    </location>
</feature>
<keyword evidence="1" id="KW-0472">Membrane</keyword>
<evidence type="ECO:0000256" key="1">
    <source>
        <dbReference type="SAM" id="Phobius"/>
    </source>
</evidence>